<dbReference type="InterPro" id="IPR048147">
    <property type="entry name" value="CBO0543-like"/>
</dbReference>
<feature type="transmembrane region" description="Helical" evidence="1">
    <location>
        <begin position="30"/>
        <end position="52"/>
    </location>
</feature>
<sequence length="182" mass="21758">MNHFPSSEYVRDLENILAYHRYLHWAKYEFLSVPWLLLTAVTVLAIAIWVKLVDKKNIIELLLFGSWIAIACVSLDEFGYEYRLWRYKYHAISQFPHILWVHFVILPIIYMLIYQYFPKWNSFIKALVILSAILALLGEPLLVRLDIYELLHWKYIYSFPIYILVGVTLKALILWLKNFSSQ</sequence>
<dbReference type="Proteomes" id="UP000277811">
    <property type="component" value="Unassembled WGS sequence"/>
</dbReference>
<dbReference type="NCBIfam" id="NF041644">
    <property type="entry name" value="CBO0543_fam"/>
    <property type="match status" value="1"/>
</dbReference>
<keyword evidence="3" id="KW-1185">Reference proteome</keyword>
<dbReference type="OrthoDB" id="1679483at2"/>
<organism evidence="2 3">
    <name type="scientific">Lucifera butyrica</name>
    <dbReference type="NCBI Taxonomy" id="1351585"/>
    <lineage>
        <taxon>Bacteria</taxon>
        <taxon>Bacillati</taxon>
        <taxon>Bacillota</taxon>
        <taxon>Negativicutes</taxon>
        <taxon>Veillonellales</taxon>
        <taxon>Veillonellaceae</taxon>
        <taxon>Lucifera</taxon>
    </lineage>
</organism>
<proteinExistence type="predicted"/>
<evidence type="ECO:0000313" key="3">
    <source>
        <dbReference type="Proteomes" id="UP000277811"/>
    </source>
</evidence>
<feature type="transmembrane region" description="Helical" evidence="1">
    <location>
        <begin position="58"/>
        <end position="78"/>
    </location>
</feature>
<keyword evidence="1" id="KW-0472">Membrane</keyword>
<feature type="transmembrane region" description="Helical" evidence="1">
    <location>
        <begin position="98"/>
        <end position="117"/>
    </location>
</feature>
<keyword evidence="1" id="KW-0812">Transmembrane</keyword>
<name>A0A498RDP1_9FIRM</name>
<keyword evidence="1" id="KW-1133">Transmembrane helix</keyword>
<gene>
    <name evidence="2" type="ORF">LUCI_3472</name>
</gene>
<protein>
    <submittedName>
        <fullName evidence="2">Uncharacterized protein</fullName>
    </submittedName>
</protein>
<dbReference type="RefSeq" id="WP_122629120.1">
    <property type="nucleotide sequence ID" value="NZ_UPPP01000084.1"/>
</dbReference>
<accession>A0A498RDP1</accession>
<evidence type="ECO:0000313" key="2">
    <source>
        <dbReference type="EMBL" id="VBB08203.1"/>
    </source>
</evidence>
<dbReference type="EMBL" id="UPPP01000084">
    <property type="protein sequence ID" value="VBB08203.1"/>
    <property type="molecule type" value="Genomic_DNA"/>
</dbReference>
<feature type="transmembrane region" description="Helical" evidence="1">
    <location>
        <begin position="155"/>
        <end position="176"/>
    </location>
</feature>
<evidence type="ECO:0000256" key="1">
    <source>
        <dbReference type="SAM" id="Phobius"/>
    </source>
</evidence>
<dbReference type="AlphaFoldDB" id="A0A498RDP1"/>
<feature type="transmembrane region" description="Helical" evidence="1">
    <location>
        <begin position="123"/>
        <end position="143"/>
    </location>
</feature>
<reference evidence="2 3" key="1">
    <citation type="submission" date="2018-06" db="EMBL/GenBank/DDBJ databases">
        <authorList>
            <person name="Strepis N."/>
        </authorList>
    </citation>
    <scope>NUCLEOTIDE SEQUENCE [LARGE SCALE GENOMIC DNA]</scope>
    <source>
        <strain evidence="2">LUCI</strain>
    </source>
</reference>